<sequence>MGVYRSTTSRPWQRDEAGAEAARDILTSHVPDRETGLCMVCLVPGPCRPANAAANRLVDLGRPVLPGDEPQRRRAGWRGWFGPQRRTMPRRAPLLTFVWMLRLGAPAAGSDAWVTL</sequence>
<dbReference type="AlphaFoldDB" id="A0A1C4UHL6"/>
<proteinExistence type="predicted"/>
<dbReference type="RefSeq" id="WP_088959479.1">
    <property type="nucleotide sequence ID" value="NZ_LT607410.1"/>
</dbReference>
<name>A0A1C4UHL6_9ACTN</name>
<evidence type="ECO:0000313" key="1">
    <source>
        <dbReference type="EMBL" id="SCE71158.1"/>
    </source>
</evidence>
<reference evidence="1 2" key="1">
    <citation type="submission" date="2016-06" db="EMBL/GenBank/DDBJ databases">
        <authorList>
            <person name="Kjaerup R.B."/>
            <person name="Dalgaard T.S."/>
            <person name="Juul-Madsen H.R."/>
        </authorList>
    </citation>
    <scope>NUCLEOTIDE SEQUENCE [LARGE SCALE GENOMIC DNA]</scope>
    <source>
        <strain evidence="1 2">DSM 43821</strain>
    </source>
</reference>
<evidence type="ECO:0000313" key="2">
    <source>
        <dbReference type="Proteomes" id="UP000198228"/>
    </source>
</evidence>
<organism evidence="1 2">
    <name type="scientific">Micromonospora purpureochromogenes</name>
    <dbReference type="NCBI Taxonomy" id="47872"/>
    <lineage>
        <taxon>Bacteria</taxon>
        <taxon>Bacillati</taxon>
        <taxon>Actinomycetota</taxon>
        <taxon>Actinomycetes</taxon>
        <taxon>Micromonosporales</taxon>
        <taxon>Micromonosporaceae</taxon>
        <taxon>Micromonospora</taxon>
    </lineage>
</organism>
<gene>
    <name evidence="1" type="ORF">GA0074696_0376</name>
</gene>
<protein>
    <submittedName>
        <fullName evidence="1">Uncharacterized protein</fullName>
    </submittedName>
</protein>
<accession>A0A1C4UHL6</accession>
<dbReference type="EMBL" id="LT607410">
    <property type="protein sequence ID" value="SCE71158.1"/>
    <property type="molecule type" value="Genomic_DNA"/>
</dbReference>
<dbReference type="Proteomes" id="UP000198228">
    <property type="component" value="Chromosome I"/>
</dbReference>